<evidence type="ECO:0000313" key="3">
    <source>
        <dbReference type="Proteomes" id="UP001632038"/>
    </source>
</evidence>
<feature type="chain" id="PRO_5044753598" evidence="1">
    <location>
        <begin position="18"/>
        <end position="68"/>
    </location>
</feature>
<organism evidence="2 3">
    <name type="scientific">Castilleja foliolosa</name>
    <dbReference type="NCBI Taxonomy" id="1961234"/>
    <lineage>
        <taxon>Eukaryota</taxon>
        <taxon>Viridiplantae</taxon>
        <taxon>Streptophyta</taxon>
        <taxon>Embryophyta</taxon>
        <taxon>Tracheophyta</taxon>
        <taxon>Spermatophyta</taxon>
        <taxon>Magnoliopsida</taxon>
        <taxon>eudicotyledons</taxon>
        <taxon>Gunneridae</taxon>
        <taxon>Pentapetalae</taxon>
        <taxon>asterids</taxon>
        <taxon>lamiids</taxon>
        <taxon>Lamiales</taxon>
        <taxon>Orobanchaceae</taxon>
        <taxon>Pedicularideae</taxon>
        <taxon>Castillejinae</taxon>
        <taxon>Castilleja</taxon>
    </lineage>
</organism>
<keyword evidence="1" id="KW-0732">Signal</keyword>
<gene>
    <name evidence="2" type="ORF">CASFOL_027360</name>
</gene>
<reference evidence="3" key="1">
    <citation type="journal article" date="2024" name="IScience">
        <title>Strigolactones Initiate the Formation of Haustorium-like Structures in Castilleja.</title>
        <authorList>
            <person name="Buerger M."/>
            <person name="Peterson D."/>
            <person name="Chory J."/>
        </authorList>
    </citation>
    <scope>NUCLEOTIDE SEQUENCE [LARGE SCALE GENOMIC DNA]</scope>
</reference>
<sequence length="68" mass="7728">MVLNILLGPLFSPLTTCLQGWCMNKQFMFLTVLIEGPANPKDKLDLFLQPLIKELNDLWSVGVVFLHI</sequence>
<evidence type="ECO:0000313" key="2">
    <source>
        <dbReference type="EMBL" id="KAL3628314.1"/>
    </source>
</evidence>
<dbReference type="Proteomes" id="UP001632038">
    <property type="component" value="Unassembled WGS sequence"/>
</dbReference>
<accession>A0ABD3CG59</accession>
<dbReference type="EMBL" id="JAVIJP010000036">
    <property type="protein sequence ID" value="KAL3628314.1"/>
    <property type="molecule type" value="Genomic_DNA"/>
</dbReference>
<evidence type="ECO:0000256" key="1">
    <source>
        <dbReference type="SAM" id="SignalP"/>
    </source>
</evidence>
<dbReference type="InterPro" id="IPR004242">
    <property type="entry name" value="Transposase_21"/>
</dbReference>
<dbReference type="Pfam" id="PF02992">
    <property type="entry name" value="Transposase_21"/>
    <property type="match status" value="1"/>
</dbReference>
<keyword evidence="3" id="KW-1185">Reference proteome</keyword>
<protein>
    <submittedName>
        <fullName evidence="2">Uncharacterized protein</fullName>
    </submittedName>
</protein>
<feature type="signal peptide" evidence="1">
    <location>
        <begin position="1"/>
        <end position="17"/>
    </location>
</feature>
<proteinExistence type="predicted"/>
<dbReference type="AlphaFoldDB" id="A0ABD3CG59"/>
<comment type="caution">
    <text evidence="2">The sequence shown here is derived from an EMBL/GenBank/DDBJ whole genome shotgun (WGS) entry which is preliminary data.</text>
</comment>
<name>A0ABD3CG59_9LAMI</name>